<organism evidence="5 6">
    <name type="scientific">Alligator mississippiensis</name>
    <name type="common">American alligator</name>
    <dbReference type="NCBI Taxonomy" id="8496"/>
    <lineage>
        <taxon>Eukaryota</taxon>
        <taxon>Metazoa</taxon>
        <taxon>Chordata</taxon>
        <taxon>Craniata</taxon>
        <taxon>Vertebrata</taxon>
        <taxon>Euteleostomi</taxon>
        <taxon>Archelosauria</taxon>
        <taxon>Archosauria</taxon>
        <taxon>Crocodylia</taxon>
        <taxon>Alligatoridae</taxon>
        <taxon>Alligatorinae</taxon>
        <taxon>Alligator</taxon>
    </lineage>
</organism>
<dbReference type="CDD" id="cd18447">
    <property type="entry name" value="BACK_KLHL7"/>
    <property type="match status" value="1"/>
</dbReference>
<evidence type="ECO:0000259" key="4">
    <source>
        <dbReference type="PROSITE" id="PS50097"/>
    </source>
</evidence>
<dbReference type="InterPro" id="IPR011705">
    <property type="entry name" value="BACK"/>
</dbReference>
<keyword evidence="2" id="KW-0677">Repeat</keyword>
<protein>
    <submittedName>
        <fullName evidence="5">Kelch-like protein 7</fullName>
    </submittedName>
</protein>
<dbReference type="CDD" id="cd18237">
    <property type="entry name" value="BTB_POZ_KLHL7"/>
    <property type="match status" value="1"/>
</dbReference>
<dbReference type="Gene3D" id="2.120.10.80">
    <property type="entry name" value="Kelch-type beta propeller"/>
    <property type="match status" value="1"/>
</dbReference>
<dbReference type="AlphaFoldDB" id="A0A151MQJ1"/>
<feature type="region of interest" description="Disordered" evidence="3">
    <location>
        <begin position="613"/>
        <end position="646"/>
    </location>
</feature>
<feature type="compositionally biased region" description="Polar residues" evidence="3">
    <location>
        <begin position="799"/>
        <end position="816"/>
    </location>
</feature>
<dbReference type="Pfam" id="PF24681">
    <property type="entry name" value="Kelch_KLHDC2_KLHL20_DRC7"/>
    <property type="match status" value="1"/>
</dbReference>
<dbReference type="STRING" id="8496.A0A151MQJ1"/>
<dbReference type="FunFam" id="3.30.710.10:FF:000080">
    <property type="entry name" value="kelch-like protein 7 isoform X1"/>
    <property type="match status" value="1"/>
</dbReference>
<proteinExistence type="predicted"/>
<sequence>MLPPSKLRTSTQTVDHCAQVPVRPSSSWIPGFRSSRSKKTEKKLAAREEAKLLASFMGVMNTMRKQKTLCDVVLMVQERKIPAHRVVLASASHFFNLMFTTNMLESKSFEVELKDAEPDIIEQLVEFAYTARISVNSNNVQSLLDAANQYQIEPVKKMCVDFLKEQVDASNCLGISVLAECLDCPELKATADDFIHQHFTEVYKTDEFLQLDVKRVTHLLNQDTLTVRAEDQVYDAAVRWLKYDEPNRQPYMVDILAKVRFPLISKNFLSKTVQAEPLIQDNPECLKMVISGMRYHLLSPEDREELVEGTRPRRKKHDYRIALFGGSQPQSCRYFNPKDYSWTDIRCPFEKRRDAACVFWDNVVYILGGSQLFPIKRMDCYNVVKDSWYSKLGPPTPRDSLAACAAEGKIYTSGGSEVGNSALYLFECYDTRTESWHTKPSMLTQRCSHGMVEANGLIYVCGGSLGNNVSGRVLNSCEVYDPATETWTELCPMIEARKNHGLVFVKDKIFAVGGQNGLGGLDNVEYYDIKMNEWKMVSPMPWKGVTVKCAAVGSIVGPSGHKGIEDVFLKTTEKFKKTKSERMRWGARAAAVLQPSGYFGALAWGGREPARPPFAPPSGFGASGSGGGGRSSQLSQNRFSALSAGDAGREDEEKLLEGIIKDMEIWESSGQWMFSCYAPMKEKPNISGFPDFSPEELHLEYYNCRANSNVQNYINSVQQFINQWRNRLLELKTLNASTKSALLSELKNVVSAPLPSFGFGGQQTSSFGSSNFTIQSSSISSPNNFSFKSNSVSASSGSTPAIGSPSTVQGPSAFGVTSSSSTPHSVAFGSQPTISAASFSFRNPPETTGGFGTSGFSGFGSSSTVNSSSTTSVPSFGSVNTAVAARTSDTGNTLFGQSFSAFGHSVTSAPSVITSSSTSEKLFTSKTDLSAEELKQFEAKKFTLGKIPLKPPPTELLTV</sequence>
<keyword evidence="1" id="KW-0880">Kelch repeat</keyword>
<evidence type="ECO:0000256" key="1">
    <source>
        <dbReference type="ARBA" id="ARBA00022441"/>
    </source>
</evidence>
<dbReference type="InterPro" id="IPR015915">
    <property type="entry name" value="Kelch-typ_b-propeller"/>
</dbReference>
<dbReference type="PROSITE" id="PS50097">
    <property type="entry name" value="BTB"/>
    <property type="match status" value="1"/>
</dbReference>
<dbReference type="InterPro" id="IPR011333">
    <property type="entry name" value="SKP1/BTB/POZ_sf"/>
</dbReference>
<dbReference type="SMART" id="SM00875">
    <property type="entry name" value="BACK"/>
    <property type="match status" value="1"/>
</dbReference>
<feature type="compositionally biased region" description="Gly residues" evidence="3">
    <location>
        <begin position="621"/>
        <end position="630"/>
    </location>
</feature>
<dbReference type="InterPro" id="IPR030599">
    <property type="entry name" value="BTB/POZ_KLHL7"/>
</dbReference>
<accession>A0A151MQJ1</accession>
<dbReference type="SMART" id="SM00225">
    <property type="entry name" value="BTB"/>
    <property type="match status" value="1"/>
</dbReference>
<reference evidence="5 6" key="1">
    <citation type="journal article" date="2012" name="Genome Biol.">
        <title>Sequencing three crocodilian genomes to illuminate the evolution of archosaurs and amniotes.</title>
        <authorList>
            <person name="St John J.A."/>
            <person name="Braun E.L."/>
            <person name="Isberg S.R."/>
            <person name="Miles L.G."/>
            <person name="Chong A.Y."/>
            <person name="Gongora J."/>
            <person name="Dalzell P."/>
            <person name="Moran C."/>
            <person name="Bed'hom B."/>
            <person name="Abzhanov A."/>
            <person name="Burgess S.C."/>
            <person name="Cooksey A.M."/>
            <person name="Castoe T.A."/>
            <person name="Crawford N.G."/>
            <person name="Densmore L.D."/>
            <person name="Drew J.C."/>
            <person name="Edwards S.V."/>
            <person name="Faircloth B.C."/>
            <person name="Fujita M.K."/>
            <person name="Greenwold M.J."/>
            <person name="Hoffmann F.G."/>
            <person name="Howard J.M."/>
            <person name="Iguchi T."/>
            <person name="Janes D.E."/>
            <person name="Khan S.Y."/>
            <person name="Kohno S."/>
            <person name="de Koning A.J."/>
            <person name="Lance S.L."/>
            <person name="McCarthy F.M."/>
            <person name="McCormack J.E."/>
            <person name="Merchant M.E."/>
            <person name="Peterson D.G."/>
            <person name="Pollock D.D."/>
            <person name="Pourmand N."/>
            <person name="Raney B.J."/>
            <person name="Roessler K.A."/>
            <person name="Sanford J.R."/>
            <person name="Sawyer R.H."/>
            <person name="Schmidt C.J."/>
            <person name="Triplett E.W."/>
            <person name="Tuberville T.D."/>
            <person name="Venegas-Anaya M."/>
            <person name="Howard J.T."/>
            <person name="Jarvis E.D."/>
            <person name="Guillette L.J.Jr."/>
            <person name="Glenn T.C."/>
            <person name="Green R.E."/>
            <person name="Ray D.A."/>
        </authorList>
    </citation>
    <scope>NUCLEOTIDE SEQUENCE [LARGE SCALE GENOMIC DNA]</scope>
    <source>
        <strain evidence="5">KSC_2009_1</strain>
    </source>
</reference>
<gene>
    <name evidence="5" type="primary">KLHL7</name>
    <name evidence="5" type="ORF">Y1Q_0019252</name>
</gene>
<dbReference type="Pfam" id="PF07707">
    <property type="entry name" value="BACK"/>
    <property type="match status" value="1"/>
</dbReference>
<dbReference type="InterPro" id="IPR000210">
    <property type="entry name" value="BTB/POZ_dom"/>
</dbReference>
<feature type="region of interest" description="Disordered" evidence="3">
    <location>
        <begin position="796"/>
        <end position="816"/>
    </location>
</feature>
<feature type="domain" description="BTB" evidence="4">
    <location>
        <begin position="70"/>
        <end position="137"/>
    </location>
</feature>
<dbReference type="Pfam" id="PF00651">
    <property type="entry name" value="BTB"/>
    <property type="match status" value="1"/>
</dbReference>
<dbReference type="GO" id="GO:0031463">
    <property type="term" value="C:Cul3-RING ubiquitin ligase complex"/>
    <property type="evidence" value="ECO:0007669"/>
    <property type="project" value="InterPro"/>
</dbReference>
<dbReference type="FunFam" id="1.25.40.420:FF:000007">
    <property type="entry name" value="Kelch-like family member 7"/>
    <property type="match status" value="1"/>
</dbReference>
<evidence type="ECO:0000313" key="6">
    <source>
        <dbReference type="Proteomes" id="UP000050525"/>
    </source>
</evidence>
<dbReference type="SUPFAM" id="SSF54695">
    <property type="entry name" value="POZ domain"/>
    <property type="match status" value="1"/>
</dbReference>
<dbReference type="EMBL" id="AKHW03005461">
    <property type="protein sequence ID" value="KYO26804.1"/>
    <property type="molecule type" value="Genomic_DNA"/>
</dbReference>
<dbReference type="InterPro" id="IPR047060">
    <property type="entry name" value="KLHL7_BACK"/>
</dbReference>
<comment type="caution">
    <text evidence="5">The sequence shown here is derived from an EMBL/GenBank/DDBJ whole genome shotgun (WGS) entry which is preliminary data.</text>
</comment>
<dbReference type="Gene3D" id="1.25.40.420">
    <property type="match status" value="1"/>
</dbReference>
<dbReference type="SMART" id="SM00612">
    <property type="entry name" value="Kelch"/>
    <property type="match status" value="4"/>
</dbReference>
<dbReference type="GO" id="GO:0016567">
    <property type="term" value="P:protein ubiquitination"/>
    <property type="evidence" value="ECO:0007669"/>
    <property type="project" value="InterPro"/>
</dbReference>
<name>A0A151MQJ1_ALLMI</name>
<dbReference type="SUPFAM" id="SSF117281">
    <property type="entry name" value="Kelch motif"/>
    <property type="match status" value="1"/>
</dbReference>
<dbReference type="Gene3D" id="3.30.710.10">
    <property type="entry name" value="Potassium Channel Kv1.1, Chain A"/>
    <property type="match status" value="1"/>
</dbReference>
<dbReference type="PANTHER" id="PTHR24412">
    <property type="entry name" value="KELCH PROTEIN"/>
    <property type="match status" value="1"/>
</dbReference>
<dbReference type="eggNOG" id="KOG4441">
    <property type="taxonomic scope" value="Eukaryota"/>
</dbReference>
<keyword evidence="6" id="KW-1185">Reference proteome</keyword>
<dbReference type="PANTHER" id="PTHR24412:SF435">
    <property type="entry name" value="KELCH-LIKE PROTEIN 7"/>
    <property type="match status" value="1"/>
</dbReference>
<evidence type="ECO:0000256" key="3">
    <source>
        <dbReference type="SAM" id="MobiDB-lite"/>
    </source>
</evidence>
<dbReference type="Proteomes" id="UP000050525">
    <property type="component" value="Unassembled WGS sequence"/>
</dbReference>
<evidence type="ECO:0000313" key="5">
    <source>
        <dbReference type="EMBL" id="KYO26804.1"/>
    </source>
</evidence>
<evidence type="ECO:0000256" key="2">
    <source>
        <dbReference type="ARBA" id="ARBA00022737"/>
    </source>
</evidence>
<dbReference type="InterPro" id="IPR006652">
    <property type="entry name" value="Kelch_1"/>
</dbReference>